<dbReference type="EMBL" id="GBRH01158415">
    <property type="protein sequence ID" value="JAE39481.1"/>
    <property type="molecule type" value="Transcribed_RNA"/>
</dbReference>
<protein>
    <submittedName>
        <fullName evidence="1">Uncharacterized protein</fullName>
    </submittedName>
</protein>
<organism evidence="1">
    <name type="scientific">Arundo donax</name>
    <name type="common">Giant reed</name>
    <name type="synonym">Donax arundinaceus</name>
    <dbReference type="NCBI Taxonomy" id="35708"/>
    <lineage>
        <taxon>Eukaryota</taxon>
        <taxon>Viridiplantae</taxon>
        <taxon>Streptophyta</taxon>
        <taxon>Embryophyta</taxon>
        <taxon>Tracheophyta</taxon>
        <taxon>Spermatophyta</taxon>
        <taxon>Magnoliopsida</taxon>
        <taxon>Liliopsida</taxon>
        <taxon>Poales</taxon>
        <taxon>Poaceae</taxon>
        <taxon>PACMAD clade</taxon>
        <taxon>Arundinoideae</taxon>
        <taxon>Arundineae</taxon>
        <taxon>Arundo</taxon>
    </lineage>
</organism>
<name>A0A0A9HX77_ARUDO</name>
<accession>A0A0A9HX77</accession>
<reference evidence="1" key="1">
    <citation type="submission" date="2014-09" db="EMBL/GenBank/DDBJ databases">
        <authorList>
            <person name="Magalhaes I.L.F."/>
            <person name="Oliveira U."/>
            <person name="Santos F.R."/>
            <person name="Vidigal T.H.D.A."/>
            <person name="Brescovit A.D."/>
            <person name="Santos A.J."/>
        </authorList>
    </citation>
    <scope>NUCLEOTIDE SEQUENCE</scope>
    <source>
        <tissue evidence="1">Shoot tissue taken approximately 20 cm above the soil surface</tissue>
    </source>
</reference>
<dbReference type="AlphaFoldDB" id="A0A0A9HX77"/>
<sequence>MNLYCLSWLTAEQGLAAVRPISYRIPSHRLLCTRQLHPLITKHSNRQA</sequence>
<evidence type="ECO:0000313" key="1">
    <source>
        <dbReference type="EMBL" id="JAE39481.1"/>
    </source>
</evidence>
<reference evidence="1" key="2">
    <citation type="journal article" date="2015" name="Data Brief">
        <title>Shoot transcriptome of the giant reed, Arundo donax.</title>
        <authorList>
            <person name="Barrero R.A."/>
            <person name="Guerrero F.D."/>
            <person name="Moolhuijzen P."/>
            <person name="Goolsby J.A."/>
            <person name="Tidwell J."/>
            <person name="Bellgard S.E."/>
            <person name="Bellgard M.I."/>
        </authorList>
    </citation>
    <scope>NUCLEOTIDE SEQUENCE</scope>
    <source>
        <tissue evidence="1">Shoot tissue taken approximately 20 cm above the soil surface</tissue>
    </source>
</reference>
<proteinExistence type="predicted"/>